<dbReference type="AlphaFoldDB" id="A0A1F7U3F3"/>
<dbReference type="InterPro" id="IPR005823">
    <property type="entry name" value="Ribosomal_uL13_bac-type"/>
</dbReference>
<gene>
    <name evidence="4" type="primary">rplM</name>
    <name evidence="5" type="ORF">A3D72_01375</name>
</gene>
<accession>A0A1F7U3F3</accession>
<evidence type="ECO:0000256" key="4">
    <source>
        <dbReference type="HAMAP-Rule" id="MF_01366"/>
    </source>
</evidence>
<keyword evidence="2 4" id="KW-0689">Ribosomal protein</keyword>
<dbReference type="HAMAP" id="MF_01366">
    <property type="entry name" value="Ribosomal_uL13"/>
    <property type="match status" value="1"/>
</dbReference>
<comment type="subunit">
    <text evidence="4">Part of the 50S ribosomal subunit.</text>
</comment>
<reference evidence="5 6" key="1">
    <citation type="journal article" date="2016" name="Nat. Commun.">
        <title>Thousands of microbial genomes shed light on interconnected biogeochemical processes in an aquifer system.</title>
        <authorList>
            <person name="Anantharaman K."/>
            <person name="Brown C.T."/>
            <person name="Hug L.A."/>
            <person name="Sharon I."/>
            <person name="Castelle C.J."/>
            <person name="Probst A.J."/>
            <person name="Thomas B.C."/>
            <person name="Singh A."/>
            <person name="Wilkins M.J."/>
            <person name="Karaoz U."/>
            <person name="Brodie E.L."/>
            <person name="Williams K.H."/>
            <person name="Hubbard S.S."/>
            <person name="Banfield J.F."/>
        </authorList>
    </citation>
    <scope>NUCLEOTIDE SEQUENCE [LARGE SCALE GENOMIC DNA]</scope>
</reference>
<dbReference type="NCBIfam" id="TIGR01066">
    <property type="entry name" value="rplM_bact"/>
    <property type="match status" value="1"/>
</dbReference>
<keyword evidence="3 4" id="KW-0687">Ribonucleoprotein</keyword>
<protein>
    <recommendedName>
        <fullName evidence="4">Large ribosomal subunit protein uL13</fullName>
    </recommendedName>
</protein>
<dbReference type="PIRSF" id="PIRSF002181">
    <property type="entry name" value="Ribosomal_L13"/>
    <property type="match status" value="1"/>
</dbReference>
<name>A0A1F7U3F3_9BACT</name>
<dbReference type="PANTHER" id="PTHR11545:SF2">
    <property type="entry name" value="LARGE RIBOSOMAL SUBUNIT PROTEIN UL13M"/>
    <property type="match status" value="1"/>
</dbReference>
<dbReference type="SUPFAM" id="SSF52161">
    <property type="entry name" value="Ribosomal protein L13"/>
    <property type="match status" value="1"/>
</dbReference>
<comment type="function">
    <text evidence="4">This protein is one of the early assembly proteins of the 50S ribosomal subunit, although it is not seen to bind rRNA by itself. It is important during the early stages of 50S assembly.</text>
</comment>
<dbReference type="GO" id="GO:0006412">
    <property type="term" value="P:translation"/>
    <property type="evidence" value="ECO:0007669"/>
    <property type="project" value="UniProtKB-UniRule"/>
</dbReference>
<comment type="caution">
    <text evidence="5">The sequence shown here is derived from an EMBL/GenBank/DDBJ whole genome shotgun (WGS) entry which is preliminary data.</text>
</comment>
<dbReference type="Proteomes" id="UP000176303">
    <property type="component" value="Unassembled WGS sequence"/>
</dbReference>
<dbReference type="GO" id="GO:0003735">
    <property type="term" value="F:structural constituent of ribosome"/>
    <property type="evidence" value="ECO:0007669"/>
    <property type="project" value="InterPro"/>
</dbReference>
<dbReference type="Pfam" id="PF00572">
    <property type="entry name" value="Ribosomal_L13"/>
    <property type="match status" value="1"/>
</dbReference>
<dbReference type="PANTHER" id="PTHR11545">
    <property type="entry name" value="RIBOSOMAL PROTEIN L13"/>
    <property type="match status" value="1"/>
</dbReference>
<dbReference type="GO" id="GO:0005840">
    <property type="term" value="C:ribosome"/>
    <property type="evidence" value="ECO:0007669"/>
    <property type="project" value="UniProtKB-KW"/>
</dbReference>
<comment type="similarity">
    <text evidence="1 4">Belongs to the universal ribosomal protein uL13 family.</text>
</comment>
<evidence type="ECO:0000313" key="5">
    <source>
        <dbReference type="EMBL" id="OGL72304.1"/>
    </source>
</evidence>
<evidence type="ECO:0000256" key="1">
    <source>
        <dbReference type="ARBA" id="ARBA00006227"/>
    </source>
</evidence>
<dbReference type="CDD" id="cd00392">
    <property type="entry name" value="Ribosomal_L13"/>
    <property type="match status" value="1"/>
</dbReference>
<evidence type="ECO:0000256" key="2">
    <source>
        <dbReference type="ARBA" id="ARBA00022980"/>
    </source>
</evidence>
<organism evidence="5 6">
    <name type="scientific">Candidatus Uhrbacteria bacterium RIFCSPHIGHO2_02_FULL_57_19</name>
    <dbReference type="NCBI Taxonomy" id="1802391"/>
    <lineage>
        <taxon>Bacteria</taxon>
        <taxon>Candidatus Uhriibacteriota</taxon>
    </lineage>
</organism>
<sequence>MIAVKRETHQIDARGKASGRLASQVAILLMGKNKPTYIQNVDAGEFVEVTNASALKFTGKKIEQKQYKWSAGYPGGLHARSVKSVFEKDPGEVLRRAVYNMLPRNSFRVPRMRRLKITK</sequence>
<dbReference type="Gene3D" id="3.90.1180.10">
    <property type="entry name" value="Ribosomal protein L13"/>
    <property type="match status" value="1"/>
</dbReference>
<dbReference type="InterPro" id="IPR036899">
    <property type="entry name" value="Ribosomal_uL13_sf"/>
</dbReference>
<dbReference type="GO" id="GO:1990904">
    <property type="term" value="C:ribonucleoprotein complex"/>
    <property type="evidence" value="ECO:0007669"/>
    <property type="project" value="UniProtKB-KW"/>
</dbReference>
<proteinExistence type="inferred from homology"/>
<dbReference type="InterPro" id="IPR005822">
    <property type="entry name" value="Ribosomal_uL13"/>
</dbReference>
<dbReference type="EMBL" id="MGDZ01000067">
    <property type="protein sequence ID" value="OGL72304.1"/>
    <property type="molecule type" value="Genomic_DNA"/>
</dbReference>
<dbReference type="STRING" id="1802391.A3D72_01375"/>
<dbReference type="GO" id="GO:0017148">
    <property type="term" value="P:negative regulation of translation"/>
    <property type="evidence" value="ECO:0007669"/>
    <property type="project" value="TreeGrafter"/>
</dbReference>
<evidence type="ECO:0000313" key="6">
    <source>
        <dbReference type="Proteomes" id="UP000176303"/>
    </source>
</evidence>
<dbReference type="GO" id="GO:0003729">
    <property type="term" value="F:mRNA binding"/>
    <property type="evidence" value="ECO:0007669"/>
    <property type="project" value="TreeGrafter"/>
</dbReference>
<evidence type="ECO:0000256" key="3">
    <source>
        <dbReference type="ARBA" id="ARBA00023274"/>
    </source>
</evidence>